<keyword evidence="3" id="KW-0804">Transcription</keyword>
<gene>
    <name evidence="5" type="ORF">PH603_14840</name>
</gene>
<dbReference type="PANTHER" id="PTHR44846">
    <property type="entry name" value="MANNOSYL-D-GLYCERATE TRANSPORT/METABOLISM SYSTEM REPRESSOR MNGR-RELATED"/>
    <property type="match status" value="1"/>
</dbReference>
<dbReference type="Pfam" id="PF07702">
    <property type="entry name" value="UTRA"/>
    <property type="match status" value="1"/>
</dbReference>
<keyword evidence="6" id="KW-1185">Reference proteome</keyword>
<dbReference type="PROSITE" id="PS50949">
    <property type="entry name" value="HTH_GNTR"/>
    <property type="match status" value="1"/>
</dbReference>
<dbReference type="InterPro" id="IPR028978">
    <property type="entry name" value="Chorismate_lyase_/UTRA_dom_sf"/>
</dbReference>
<dbReference type="SMART" id="SM00866">
    <property type="entry name" value="UTRA"/>
    <property type="match status" value="1"/>
</dbReference>
<evidence type="ECO:0000256" key="2">
    <source>
        <dbReference type="ARBA" id="ARBA00023125"/>
    </source>
</evidence>
<dbReference type="KEGG" id="gso:PH603_14840"/>
<dbReference type="InterPro" id="IPR036390">
    <property type="entry name" value="WH_DNA-bd_sf"/>
</dbReference>
<dbReference type="CDD" id="cd07377">
    <property type="entry name" value="WHTH_GntR"/>
    <property type="match status" value="1"/>
</dbReference>
<dbReference type="EMBL" id="CP116805">
    <property type="protein sequence ID" value="WCL53813.1"/>
    <property type="molecule type" value="Genomic_DNA"/>
</dbReference>
<dbReference type="InterPro" id="IPR000524">
    <property type="entry name" value="Tscrpt_reg_HTH_GntR"/>
</dbReference>
<dbReference type="SMART" id="SM00345">
    <property type="entry name" value="HTH_GNTR"/>
    <property type="match status" value="1"/>
</dbReference>
<evidence type="ECO:0000259" key="4">
    <source>
        <dbReference type="PROSITE" id="PS50949"/>
    </source>
</evidence>
<reference evidence="5" key="1">
    <citation type="submission" date="2023-01" db="EMBL/GenBank/DDBJ databases">
        <title>The genome sequence of Kordiimonadaceae bacterium 6D33.</title>
        <authorList>
            <person name="Liu Y."/>
        </authorList>
    </citation>
    <scope>NUCLEOTIDE SEQUENCE</scope>
    <source>
        <strain evidence="5">6D33</strain>
    </source>
</reference>
<evidence type="ECO:0000256" key="3">
    <source>
        <dbReference type="ARBA" id="ARBA00023163"/>
    </source>
</evidence>
<evidence type="ECO:0000256" key="1">
    <source>
        <dbReference type="ARBA" id="ARBA00023015"/>
    </source>
</evidence>
<dbReference type="SUPFAM" id="SSF46785">
    <property type="entry name" value="Winged helix' DNA-binding domain"/>
    <property type="match status" value="1"/>
</dbReference>
<keyword evidence="1" id="KW-0805">Transcription regulation</keyword>
<feature type="domain" description="HTH gntR-type" evidence="4">
    <location>
        <begin position="5"/>
        <end position="73"/>
    </location>
</feature>
<dbReference type="PANTHER" id="PTHR44846:SF16">
    <property type="entry name" value="TRANSCRIPTIONAL REGULATOR PHNF-RELATED"/>
    <property type="match status" value="1"/>
</dbReference>
<dbReference type="PRINTS" id="PR00035">
    <property type="entry name" value="HTHGNTR"/>
</dbReference>
<dbReference type="InterPro" id="IPR036388">
    <property type="entry name" value="WH-like_DNA-bd_sf"/>
</dbReference>
<evidence type="ECO:0000313" key="6">
    <source>
        <dbReference type="Proteomes" id="UP001217500"/>
    </source>
</evidence>
<dbReference type="Gene3D" id="1.10.10.10">
    <property type="entry name" value="Winged helix-like DNA-binding domain superfamily/Winged helix DNA-binding domain"/>
    <property type="match status" value="1"/>
</dbReference>
<dbReference type="InterPro" id="IPR050679">
    <property type="entry name" value="Bact_HTH_transcr_reg"/>
</dbReference>
<dbReference type="InterPro" id="IPR011663">
    <property type="entry name" value="UTRA"/>
</dbReference>
<keyword evidence="2" id="KW-0238">DNA-binding</keyword>
<proteinExistence type="predicted"/>
<dbReference type="Gene3D" id="3.40.1410.10">
    <property type="entry name" value="Chorismate lyase-like"/>
    <property type="match status" value="1"/>
</dbReference>
<organism evidence="5 6">
    <name type="scientific">Gimibacter soli</name>
    <dbReference type="NCBI Taxonomy" id="3024400"/>
    <lineage>
        <taxon>Bacteria</taxon>
        <taxon>Pseudomonadati</taxon>
        <taxon>Pseudomonadota</taxon>
        <taxon>Alphaproteobacteria</taxon>
        <taxon>Kordiimonadales</taxon>
        <taxon>Temperatibacteraceae</taxon>
        <taxon>Gimibacter</taxon>
    </lineage>
</organism>
<dbReference type="GO" id="GO:0003700">
    <property type="term" value="F:DNA-binding transcription factor activity"/>
    <property type="evidence" value="ECO:0007669"/>
    <property type="project" value="InterPro"/>
</dbReference>
<protein>
    <submittedName>
        <fullName evidence="5">UTRA domain-containing protein</fullName>
    </submittedName>
</protein>
<accession>A0AAE9XMQ3</accession>
<dbReference type="RefSeq" id="WP_289503437.1">
    <property type="nucleotide sequence ID" value="NZ_CP116805.1"/>
</dbReference>
<sequence>MSTPKSRYEIVKNHIVTAIRAGDYVAGDRLPSEHELVRDLKISRMTVNRALRELADEGYVIRRAGLGSFVAPGRMRGKAIDIVSIRDDLAARGRAWSAEVVEQGMIAAPVDIAAFMETEKPLAFLRVVHFGDGEPVELEERWVNPAIAPDFLTEDYRNTTSTDHLLRVAPVLSAEHTVRAVLPLVGDRVALKIDRHSPCLEITRRTWTGAVPASFARLLYPGDRYELTAQFTNAGQQFKV</sequence>
<dbReference type="Proteomes" id="UP001217500">
    <property type="component" value="Chromosome"/>
</dbReference>
<dbReference type="AlphaFoldDB" id="A0AAE9XMQ3"/>
<evidence type="ECO:0000313" key="5">
    <source>
        <dbReference type="EMBL" id="WCL53813.1"/>
    </source>
</evidence>
<name>A0AAE9XMQ3_9PROT</name>
<dbReference type="GO" id="GO:0003677">
    <property type="term" value="F:DNA binding"/>
    <property type="evidence" value="ECO:0007669"/>
    <property type="project" value="UniProtKB-KW"/>
</dbReference>
<dbReference type="SUPFAM" id="SSF64288">
    <property type="entry name" value="Chorismate lyase-like"/>
    <property type="match status" value="1"/>
</dbReference>
<dbReference type="Pfam" id="PF00392">
    <property type="entry name" value="GntR"/>
    <property type="match status" value="1"/>
</dbReference>